<evidence type="ECO:0000313" key="2">
    <source>
        <dbReference type="EMBL" id="EPE33398.1"/>
    </source>
</evidence>
<organism evidence="2 3">
    <name type="scientific">Glarea lozoyensis (strain ATCC 20868 / MF5171)</name>
    <dbReference type="NCBI Taxonomy" id="1116229"/>
    <lineage>
        <taxon>Eukaryota</taxon>
        <taxon>Fungi</taxon>
        <taxon>Dikarya</taxon>
        <taxon>Ascomycota</taxon>
        <taxon>Pezizomycotina</taxon>
        <taxon>Leotiomycetes</taxon>
        <taxon>Helotiales</taxon>
        <taxon>Helotiaceae</taxon>
        <taxon>Glarea</taxon>
    </lineage>
</organism>
<dbReference type="Proteomes" id="UP000016922">
    <property type="component" value="Unassembled WGS sequence"/>
</dbReference>
<dbReference type="EMBL" id="KE145358">
    <property type="protein sequence ID" value="EPE33398.1"/>
    <property type="molecule type" value="Genomic_DNA"/>
</dbReference>
<accession>S3E4Q7</accession>
<dbReference type="RefSeq" id="XP_008080015.1">
    <property type="nucleotide sequence ID" value="XM_008081824.1"/>
</dbReference>
<evidence type="ECO:0000313" key="3">
    <source>
        <dbReference type="Proteomes" id="UP000016922"/>
    </source>
</evidence>
<gene>
    <name evidence="2" type="ORF">GLAREA_06411</name>
</gene>
<protein>
    <submittedName>
        <fullName evidence="2">Uncharacterized protein</fullName>
    </submittedName>
</protein>
<dbReference type="KEGG" id="glz:GLAREA_06411"/>
<keyword evidence="3" id="KW-1185">Reference proteome</keyword>
<dbReference type="HOGENOM" id="CLU_1643866_0_0_1"/>
<dbReference type="GeneID" id="19465464"/>
<dbReference type="AlphaFoldDB" id="S3E4Q7"/>
<sequence>MPHATMTQTTSVTYLDTEATPRVKPTNPVRIPEFSKVVPAPSMTSILVSILNDITVNVFTAGYAAVLVLAYTFNLAFFVVIAVGMVLPNWVYSKMCPPKPIEVKKMGNEVCDEEDILDYELDVKEEVKNNGSKIKKEGPKKAGFTDVLKFYLECTDGLLDRIGIGL</sequence>
<proteinExistence type="predicted"/>
<keyword evidence="1" id="KW-1133">Transmembrane helix</keyword>
<reference evidence="2 3" key="1">
    <citation type="journal article" date="2013" name="BMC Genomics">
        <title>Genomics-driven discovery of the pneumocandin biosynthetic gene cluster in the fungus Glarea lozoyensis.</title>
        <authorList>
            <person name="Chen L."/>
            <person name="Yue Q."/>
            <person name="Zhang X."/>
            <person name="Xiang M."/>
            <person name="Wang C."/>
            <person name="Li S."/>
            <person name="Che Y."/>
            <person name="Ortiz-Lopez F.J."/>
            <person name="Bills G.F."/>
            <person name="Liu X."/>
            <person name="An Z."/>
        </authorList>
    </citation>
    <scope>NUCLEOTIDE SEQUENCE [LARGE SCALE GENOMIC DNA]</scope>
    <source>
        <strain evidence="3">ATCC 20868 / MF5171</strain>
    </source>
</reference>
<evidence type="ECO:0000256" key="1">
    <source>
        <dbReference type="SAM" id="Phobius"/>
    </source>
</evidence>
<feature type="transmembrane region" description="Helical" evidence="1">
    <location>
        <begin position="61"/>
        <end position="87"/>
    </location>
</feature>
<name>S3E4Q7_GLAL2</name>
<keyword evidence="1" id="KW-0472">Membrane</keyword>
<dbReference type="OrthoDB" id="10275479at2759"/>
<keyword evidence="1" id="KW-0812">Transmembrane</keyword>